<sequence length="189" mass="21443">MFWYVYKSEFCQQKIFTDFIPCLISNPKHVTETMKKRYLSFVLLLTVLASCSKKENVSPFFFSCTIEGNKYTIENEIGAYAVVFSNTSNTIYGTELENVKTATPRTMYITLESTKGVGVHQCNGKNAIFFEDTDKVVYRTNFNNGSGQIEITEKTAEVIKGRFSGIAKSFTNPIKTINITSGEFSVRFR</sequence>
<evidence type="ECO:0000313" key="1">
    <source>
        <dbReference type="EMBL" id="RDB07878.1"/>
    </source>
</evidence>
<keyword evidence="2" id="KW-1185">Reference proteome</keyword>
<protein>
    <submittedName>
        <fullName evidence="1">Uncharacterized protein</fullName>
    </submittedName>
</protein>
<comment type="caution">
    <text evidence="1">The sequence shown here is derived from an EMBL/GenBank/DDBJ whole genome shotgun (WGS) entry which is preliminary data.</text>
</comment>
<dbReference type="Proteomes" id="UP000253141">
    <property type="component" value="Unassembled WGS sequence"/>
</dbReference>
<name>A0A369IDY4_9BACT</name>
<dbReference type="EMBL" id="QPIW01000001">
    <property type="protein sequence ID" value="RDB07878.1"/>
    <property type="molecule type" value="Genomic_DNA"/>
</dbReference>
<reference evidence="1 2" key="1">
    <citation type="submission" date="2018-07" db="EMBL/GenBank/DDBJ databases">
        <title>Genome analysis of Runella aurantiaca.</title>
        <authorList>
            <person name="Yang X."/>
        </authorList>
    </citation>
    <scope>NUCLEOTIDE SEQUENCE [LARGE SCALE GENOMIC DNA]</scope>
    <source>
        <strain evidence="1 2">YX9</strain>
    </source>
</reference>
<proteinExistence type="predicted"/>
<evidence type="ECO:0000313" key="2">
    <source>
        <dbReference type="Proteomes" id="UP000253141"/>
    </source>
</evidence>
<gene>
    <name evidence="1" type="ORF">DVG78_02150</name>
</gene>
<dbReference type="AlphaFoldDB" id="A0A369IDY4"/>
<organism evidence="1 2">
    <name type="scientific">Runella aurantiaca</name>
    <dbReference type="NCBI Taxonomy" id="2282308"/>
    <lineage>
        <taxon>Bacteria</taxon>
        <taxon>Pseudomonadati</taxon>
        <taxon>Bacteroidota</taxon>
        <taxon>Cytophagia</taxon>
        <taxon>Cytophagales</taxon>
        <taxon>Spirosomataceae</taxon>
        <taxon>Runella</taxon>
    </lineage>
</organism>
<accession>A0A369IDY4</accession>